<dbReference type="Pfam" id="PF00106">
    <property type="entry name" value="adh_short"/>
    <property type="match status" value="1"/>
</dbReference>
<dbReference type="RefSeq" id="WP_212773210.1">
    <property type="nucleotide sequence ID" value="NZ_AP024601.1"/>
</dbReference>
<dbReference type="PANTHER" id="PTHR44196:SF1">
    <property type="entry name" value="DEHYDROGENASE_REDUCTASE SDR FAMILY MEMBER 7B"/>
    <property type="match status" value="1"/>
</dbReference>
<accession>A0A8D5UI76</accession>
<evidence type="ECO:0000259" key="4">
    <source>
        <dbReference type="SMART" id="SM00822"/>
    </source>
</evidence>
<dbReference type="CDD" id="cd05233">
    <property type="entry name" value="SDR_c"/>
    <property type="match status" value="1"/>
</dbReference>
<proteinExistence type="inferred from homology"/>
<feature type="domain" description="Ketoreductase" evidence="4">
    <location>
        <begin position="6"/>
        <end position="189"/>
    </location>
</feature>
<dbReference type="SMART" id="SM00822">
    <property type="entry name" value="PKS_KR"/>
    <property type="match status" value="1"/>
</dbReference>
<dbReference type="EMBL" id="AP024601">
    <property type="protein sequence ID" value="BCU82926.1"/>
    <property type="molecule type" value="Genomic_DNA"/>
</dbReference>
<dbReference type="GO" id="GO:0016020">
    <property type="term" value="C:membrane"/>
    <property type="evidence" value="ECO:0007669"/>
    <property type="project" value="TreeGrafter"/>
</dbReference>
<keyword evidence="2" id="KW-0560">Oxidoreductase</keyword>
<evidence type="ECO:0000313" key="6">
    <source>
        <dbReference type="Proteomes" id="UP000677436"/>
    </source>
</evidence>
<dbReference type="FunFam" id="3.40.50.720:FF:000047">
    <property type="entry name" value="NADP-dependent L-serine/L-allo-threonine dehydrogenase"/>
    <property type="match status" value="1"/>
</dbReference>
<dbReference type="PIRSF" id="PIRSF000126">
    <property type="entry name" value="11-beta-HSD1"/>
    <property type="match status" value="1"/>
</dbReference>
<name>A0A8D5UI76_9BACL</name>
<evidence type="ECO:0000256" key="2">
    <source>
        <dbReference type="ARBA" id="ARBA00023002"/>
    </source>
</evidence>
<gene>
    <name evidence="5" type="primary">fabG_5</name>
    <name evidence="5" type="ORF">JIR001_27090</name>
</gene>
<dbReference type="KEGG" id="pabs:JIR001_27090"/>
<comment type="similarity">
    <text evidence="1 3">Belongs to the short-chain dehydrogenases/reductases (SDR) family.</text>
</comment>
<sequence>MRLKNKVAIVTGASRGIGEAIAVALAREGVDLVLVGRKEADLERVAARVRDEGRACRISTADVSCEEDVRRTVELAREAFGKIDILVNNAGIGLFKTVQETSLEEWNRILQVNLTGAFLFSRAVLEDMIERGQGQIINISSDIGKRTIPRASAYCASKFGLEAFSEVLAKEVRKSGVRVGVIRPGLTDTYFNDTKQGAPEKEGWLQAEDIAEAVVYMASAPRHALVDEITVHPVIQEY</sequence>
<dbReference type="InterPro" id="IPR036291">
    <property type="entry name" value="NAD(P)-bd_dom_sf"/>
</dbReference>
<dbReference type="InterPro" id="IPR002347">
    <property type="entry name" value="SDR_fam"/>
</dbReference>
<evidence type="ECO:0000256" key="3">
    <source>
        <dbReference type="RuleBase" id="RU000363"/>
    </source>
</evidence>
<dbReference type="Gene3D" id="3.40.50.720">
    <property type="entry name" value="NAD(P)-binding Rossmann-like Domain"/>
    <property type="match status" value="1"/>
</dbReference>
<dbReference type="Proteomes" id="UP000677436">
    <property type="component" value="Chromosome"/>
</dbReference>
<dbReference type="SUPFAM" id="SSF51735">
    <property type="entry name" value="NAD(P)-binding Rossmann-fold domains"/>
    <property type="match status" value="1"/>
</dbReference>
<reference evidence="5" key="2">
    <citation type="journal article" date="2021" name="Microbiol. Resour. Announc.">
        <title>Complete Genome Sequence of Polycladomyces abyssicola JIR-001T, Isolated from Hemipelagic Sediment in Deep Seawater.</title>
        <authorList>
            <person name="Tsubouchi T."/>
            <person name="Kaneko Y."/>
        </authorList>
    </citation>
    <scope>NUCLEOTIDE SEQUENCE</scope>
    <source>
        <strain evidence="5">JIR-001</strain>
    </source>
</reference>
<dbReference type="InterPro" id="IPR057326">
    <property type="entry name" value="KR_dom"/>
</dbReference>
<evidence type="ECO:0000313" key="5">
    <source>
        <dbReference type="EMBL" id="BCU82926.1"/>
    </source>
</evidence>
<keyword evidence="6" id="KW-1185">Reference proteome</keyword>
<dbReference type="AlphaFoldDB" id="A0A8D5UI76"/>
<dbReference type="PANTHER" id="PTHR44196">
    <property type="entry name" value="DEHYDROGENASE/REDUCTASE SDR FAMILY MEMBER 7B"/>
    <property type="match status" value="1"/>
</dbReference>
<reference evidence="5" key="1">
    <citation type="journal article" date="2013" name="Int. J. Syst. Evol. Microbiol.">
        <title>Polycladomyces abyssicola gen. nov., sp. nov., a thermophilic filamentous bacterium isolated from hemipelagic sediment.</title>
        <authorList>
            <person name="Tsubouchi T."/>
            <person name="Shimane Y."/>
            <person name="Mori K."/>
            <person name="Usui K."/>
            <person name="Hiraki T."/>
            <person name="Tame A."/>
            <person name="Uematsu K."/>
            <person name="Maruyama T."/>
            <person name="Hatada Y."/>
        </authorList>
    </citation>
    <scope>NUCLEOTIDE SEQUENCE</scope>
    <source>
        <strain evidence="5">JIR-001</strain>
    </source>
</reference>
<evidence type="ECO:0000256" key="1">
    <source>
        <dbReference type="ARBA" id="ARBA00006484"/>
    </source>
</evidence>
<dbReference type="GO" id="GO:0016616">
    <property type="term" value="F:oxidoreductase activity, acting on the CH-OH group of donors, NAD or NADP as acceptor"/>
    <property type="evidence" value="ECO:0007669"/>
    <property type="project" value="UniProtKB-ARBA"/>
</dbReference>
<organism evidence="5 6">
    <name type="scientific">Polycladomyces abyssicola</name>
    <dbReference type="NCBI Taxonomy" id="1125966"/>
    <lineage>
        <taxon>Bacteria</taxon>
        <taxon>Bacillati</taxon>
        <taxon>Bacillota</taxon>
        <taxon>Bacilli</taxon>
        <taxon>Bacillales</taxon>
        <taxon>Thermoactinomycetaceae</taxon>
        <taxon>Polycladomyces</taxon>
    </lineage>
</organism>
<dbReference type="PRINTS" id="PR00081">
    <property type="entry name" value="GDHRDH"/>
</dbReference>
<protein>
    <submittedName>
        <fullName evidence="5">3-ketoacyl-ACP reductase</fullName>
    </submittedName>
</protein>
<dbReference type="PRINTS" id="PR00080">
    <property type="entry name" value="SDRFAMILY"/>
</dbReference>
<dbReference type="PROSITE" id="PS00061">
    <property type="entry name" value="ADH_SHORT"/>
    <property type="match status" value="1"/>
</dbReference>
<dbReference type="InterPro" id="IPR020904">
    <property type="entry name" value="Sc_DH/Rdtase_CS"/>
</dbReference>